<dbReference type="EMBL" id="RAVZ01000003">
    <property type="protein sequence ID" value="RKG93868.1"/>
    <property type="molecule type" value="Genomic_DNA"/>
</dbReference>
<dbReference type="Proteomes" id="UP000268094">
    <property type="component" value="Unassembled WGS sequence"/>
</dbReference>
<name>A0A3A8JG01_9BACT</name>
<feature type="chain" id="PRO_5017331459" evidence="1">
    <location>
        <begin position="32"/>
        <end position="367"/>
    </location>
</feature>
<dbReference type="AlphaFoldDB" id="A0A3A8JG01"/>
<dbReference type="OrthoDB" id="5487561at2"/>
<proteinExistence type="predicted"/>
<feature type="signal peptide" evidence="1">
    <location>
        <begin position="1"/>
        <end position="31"/>
    </location>
</feature>
<comment type="caution">
    <text evidence="2">The sequence shown here is derived from an EMBL/GenBank/DDBJ whole genome shotgun (WGS) entry which is preliminary data.</text>
</comment>
<accession>A0A3A8JG01</accession>
<sequence>MEHPPVKPSSTSLALALVGAGWLIGASPVHAAPTASSGPREIARVSGAPGNHVLFLENDEGEVDVAVAATYPSRPLIAPRFLKSHTAAEVFLAVAPAHQELPAAFTRNARLAVDRDTREQLQRENADALASLPMTSDSGGQSLAASCSASFRDWVGNVYDDATCGDPSQEVIGTVRPTDTYCTSGCDYTLGAYDKGTCQPKLRSCDIVQGKATVVRLRATNWGDLNFNHPGHFAHFGVANCTGNGPVDFNYRRGTASTSTVQVPLNGMLYVKLGSEIVPGNAANFVSYGQWKTGKPASGATYVGNSLSVETHGGTDDRVIACGDIYTDYTMTDISSPSCHGPDISLCSGSNCTSACFYCSGGSCPIN</sequence>
<evidence type="ECO:0000313" key="2">
    <source>
        <dbReference type="EMBL" id="RKG93868.1"/>
    </source>
</evidence>
<keyword evidence="1" id="KW-0732">Signal</keyword>
<keyword evidence="3" id="KW-1185">Reference proteome</keyword>
<reference evidence="3" key="1">
    <citation type="submission" date="2018-09" db="EMBL/GenBank/DDBJ databases">
        <authorList>
            <person name="Livingstone P.G."/>
            <person name="Whitworth D.E."/>
        </authorList>
    </citation>
    <scope>NUCLEOTIDE SEQUENCE [LARGE SCALE GENOMIC DNA]</scope>
    <source>
        <strain evidence="3">CA054A</strain>
    </source>
</reference>
<protein>
    <submittedName>
        <fullName evidence="2">Uncharacterized protein</fullName>
    </submittedName>
</protein>
<evidence type="ECO:0000313" key="3">
    <source>
        <dbReference type="Proteomes" id="UP000268094"/>
    </source>
</evidence>
<evidence type="ECO:0000256" key="1">
    <source>
        <dbReference type="SAM" id="SignalP"/>
    </source>
</evidence>
<gene>
    <name evidence="2" type="ORF">D7V88_00845</name>
</gene>
<organism evidence="2 3">
    <name type="scientific">Corallococcus terminator</name>
    <dbReference type="NCBI Taxonomy" id="2316733"/>
    <lineage>
        <taxon>Bacteria</taxon>
        <taxon>Pseudomonadati</taxon>
        <taxon>Myxococcota</taxon>
        <taxon>Myxococcia</taxon>
        <taxon>Myxococcales</taxon>
        <taxon>Cystobacterineae</taxon>
        <taxon>Myxococcaceae</taxon>
        <taxon>Corallococcus</taxon>
    </lineage>
</organism>